<keyword evidence="1" id="KW-0521">NADP</keyword>
<dbReference type="GO" id="GO:0016651">
    <property type="term" value="F:oxidoreductase activity, acting on NAD(P)H"/>
    <property type="evidence" value="ECO:0007669"/>
    <property type="project" value="TreeGrafter"/>
</dbReference>
<evidence type="ECO:0000313" key="5">
    <source>
        <dbReference type="Proteomes" id="UP000807469"/>
    </source>
</evidence>
<dbReference type="SMART" id="SM00829">
    <property type="entry name" value="PKS_ER"/>
    <property type="match status" value="1"/>
</dbReference>
<dbReference type="InterPro" id="IPR013154">
    <property type="entry name" value="ADH-like_N"/>
</dbReference>
<evidence type="ECO:0000259" key="3">
    <source>
        <dbReference type="SMART" id="SM00829"/>
    </source>
</evidence>
<dbReference type="PANTHER" id="PTHR48106">
    <property type="entry name" value="QUINONE OXIDOREDUCTASE PIG3-RELATED"/>
    <property type="match status" value="1"/>
</dbReference>
<evidence type="ECO:0000256" key="1">
    <source>
        <dbReference type="ARBA" id="ARBA00022857"/>
    </source>
</evidence>
<dbReference type="Pfam" id="PF08240">
    <property type="entry name" value="ADH_N"/>
    <property type="match status" value="1"/>
</dbReference>
<dbReference type="OrthoDB" id="203908at2759"/>
<gene>
    <name evidence="4" type="ORF">BDN70DRAFT_912972</name>
</gene>
<protein>
    <submittedName>
        <fullName evidence="4">Quinone oxidoreductase putative</fullName>
    </submittedName>
</protein>
<dbReference type="SUPFAM" id="SSF51735">
    <property type="entry name" value="NAD(P)-binding Rossmann-fold domains"/>
    <property type="match status" value="1"/>
</dbReference>
<dbReference type="Pfam" id="PF00107">
    <property type="entry name" value="ADH_zinc_N"/>
    <property type="match status" value="1"/>
</dbReference>
<name>A0A9P6CTZ0_9AGAR</name>
<evidence type="ECO:0000313" key="4">
    <source>
        <dbReference type="EMBL" id="KAF9479916.1"/>
    </source>
</evidence>
<dbReference type="GO" id="GO:0070402">
    <property type="term" value="F:NADPH binding"/>
    <property type="evidence" value="ECO:0007669"/>
    <property type="project" value="TreeGrafter"/>
</dbReference>
<accession>A0A9P6CTZ0</accession>
<dbReference type="InterPro" id="IPR020843">
    <property type="entry name" value="ER"/>
</dbReference>
<dbReference type="InterPro" id="IPR011032">
    <property type="entry name" value="GroES-like_sf"/>
</dbReference>
<proteinExistence type="predicted"/>
<dbReference type="InterPro" id="IPR014189">
    <property type="entry name" value="Quinone_OxRdtase_PIG3"/>
</dbReference>
<evidence type="ECO:0000256" key="2">
    <source>
        <dbReference type="ARBA" id="ARBA00023002"/>
    </source>
</evidence>
<dbReference type="InterPro" id="IPR036291">
    <property type="entry name" value="NAD(P)-bd_dom_sf"/>
</dbReference>
<dbReference type="CDD" id="cd05276">
    <property type="entry name" value="p53_inducible_oxidoreductase"/>
    <property type="match status" value="1"/>
</dbReference>
<dbReference type="InterPro" id="IPR013149">
    <property type="entry name" value="ADH-like_C"/>
</dbReference>
<sequence>MRAVLVKDGKGPADNLYIGEAPTPTLNASQVLVQIKAFGLNRMDISQREGNYPPPPGASSILGVEFSGTITQLGDKVSSWKVGDEVLGLAGGGAYAEYIAAYETHIILKPGHLTWAEAASIPEVFLTAFQALVVIGNVKEKDDVLVHAGASGVGIAAIQLARTYGARSVTATTSTQEKIDWLLSLPNGPTNAANYKTEDFAAVVKDTTNGKGANVVIDFVGQSHFNKNIDAMAVDGRMTMLSLLSGSVVQSVNLSPILYKRLHIEGSTLRSRPLEYQADLIARFNQEVFSKITGSEGSGPIRTYIHKTYPWTEIQAAHREMAANKNSGKIIVEVI</sequence>
<feature type="domain" description="Enoyl reductase (ER)" evidence="3">
    <location>
        <begin position="11"/>
        <end position="332"/>
    </location>
</feature>
<keyword evidence="2" id="KW-0560">Oxidoreductase</keyword>
<dbReference type="AlphaFoldDB" id="A0A9P6CTZ0"/>
<dbReference type="PANTHER" id="PTHR48106:SF18">
    <property type="entry name" value="QUINONE OXIDOREDUCTASE PIG3"/>
    <property type="match status" value="1"/>
</dbReference>
<organism evidence="4 5">
    <name type="scientific">Pholiota conissans</name>
    <dbReference type="NCBI Taxonomy" id="109636"/>
    <lineage>
        <taxon>Eukaryota</taxon>
        <taxon>Fungi</taxon>
        <taxon>Dikarya</taxon>
        <taxon>Basidiomycota</taxon>
        <taxon>Agaricomycotina</taxon>
        <taxon>Agaricomycetes</taxon>
        <taxon>Agaricomycetidae</taxon>
        <taxon>Agaricales</taxon>
        <taxon>Agaricineae</taxon>
        <taxon>Strophariaceae</taxon>
        <taxon>Pholiota</taxon>
    </lineage>
</organism>
<dbReference type="SUPFAM" id="SSF50129">
    <property type="entry name" value="GroES-like"/>
    <property type="match status" value="1"/>
</dbReference>
<dbReference type="EMBL" id="MU155203">
    <property type="protein sequence ID" value="KAF9479916.1"/>
    <property type="molecule type" value="Genomic_DNA"/>
</dbReference>
<dbReference type="Proteomes" id="UP000807469">
    <property type="component" value="Unassembled WGS sequence"/>
</dbReference>
<dbReference type="NCBIfam" id="TIGR02824">
    <property type="entry name" value="quinone_pig3"/>
    <property type="match status" value="1"/>
</dbReference>
<dbReference type="Gene3D" id="3.90.180.10">
    <property type="entry name" value="Medium-chain alcohol dehydrogenases, catalytic domain"/>
    <property type="match status" value="1"/>
</dbReference>
<reference evidence="4" key="1">
    <citation type="submission" date="2020-11" db="EMBL/GenBank/DDBJ databases">
        <authorList>
            <consortium name="DOE Joint Genome Institute"/>
            <person name="Ahrendt S."/>
            <person name="Riley R."/>
            <person name="Andreopoulos W."/>
            <person name="Labutti K."/>
            <person name="Pangilinan J."/>
            <person name="Ruiz-Duenas F.J."/>
            <person name="Barrasa J.M."/>
            <person name="Sanchez-Garcia M."/>
            <person name="Camarero S."/>
            <person name="Miyauchi S."/>
            <person name="Serrano A."/>
            <person name="Linde D."/>
            <person name="Babiker R."/>
            <person name="Drula E."/>
            <person name="Ayuso-Fernandez I."/>
            <person name="Pacheco R."/>
            <person name="Padilla G."/>
            <person name="Ferreira P."/>
            <person name="Barriuso J."/>
            <person name="Kellner H."/>
            <person name="Castanera R."/>
            <person name="Alfaro M."/>
            <person name="Ramirez L."/>
            <person name="Pisabarro A.G."/>
            <person name="Kuo A."/>
            <person name="Tritt A."/>
            <person name="Lipzen A."/>
            <person name="He G."/>
            <person name="Yan M."/>
            <person name="Ng V."/>
            <person name="Cullen D."/>
            <person name="Martin F."/>
            <person name="Rosso M.-N."/>
            <person name="Henrissat B."/>
            <person name="Hibbett D."/>
            <person name="Martinez A.T."/>
            <person name="Grigoriev I.V."/>
        </authorList>
    </citation>
    <scope>NUCLEOTIDE SEQUENCE</scope>
    <source>
        <strain evidence="4">CIRM-BRFM 674</strain>
    </source>
</reference>
<dbReference type="Gene3D" id="3.40.50.720">
    <property type="entry name" value="NAD(P)-binding Rossmann-like Domain"/>
    <property type="match status" value="1"/>
</dbReference>
<keyword evidence="5" id="KW-1185">Reference proteome</keyword>
<comment type="caution">
    <text evidence="4">The sequence shown here is derived from an EMBL/GenBank/DDBJ whole genome shotgun (WGS) entry which is preliminary data.</text>
</comment>